<evidence type="ECO:0000313" key="2">
    <source>
        <dbReference type="Proteomes" id="UP000245207"/>
    </source>
</evidence>
<keyword evidence="2" id="KW-1185">Reference proteome</keyword>
<dbReference type="OrthoDB" id="544346at2759"/>
<evidence type="ECO:0000313" key="1">
    <source>
        <dbReference type="EMBL" id="PWA55710.1"/>
    </source>
</evidence>
<dbReference type="AlphaFoldDB" id="A0A2U1M3C0"/>
<dbReference type="Gene3D" id="3.80.10.10">
    <property type="entry name" value="Ribonuclease Inhibitor"/>
    <property type="match status" value="1"/>
</dbReference>
<accession>A0A2U1M3C0</accession>
<dbReference type="STRING" id="35608.A0A2U1M3C0"/>
<proteinExistence type="predicted"/>
<dbReference type="PANTHER" id="PTHR48010">
    <property type="entry name" value="OS05G0588300 PROTEIN"/>
    <property type="match status" value="1"/>
</dbReference>
<dbReference type="InterPro" id="IPR032675">
    <property type="entry name" value="LRR_dom_sf"/>
</dbReference>
<gene>
    <name evidence="1" type="ORF">CTI12_AA425050</name>
</gene>
<sequence>MGEIPIATIRKLRKLEVLSLWHNQLHGQLPRDLRMIPTLKDLYLQHNLFTGSTKFSHHIKVFNLSDNRFAGTADIQNLDVLETLDLSNNYFFGNLPFVSSPFLKSINFSTIVSRDNSRSLLEIQSFLFC</sequence>
<comment type="caution">
    <text evidence="1">The sequence shown here is derived from an EMBL/GenBank/DDBJ whole genome shotgun (WGS) entry which is preliminary data.</text>
</comment>
<reference evidence="1 2" key="1">
    <citation type="journal article" date="2018" name="Mol. Plant">
        <title>The genome of Artemisia annua provides insight into the evolution of Asteraceae family and artemisinin biosynthesis.</title>
        <authorList>
            <person name="Shen Q."/>
            <person name="Zhang L."/>
            <person name="Liao Z."/>
            <person name="Wang S."/>
            <person name="Yan T."/>
            <person name="Shi P."/>
            <person name="Liu M."/>
            <person name="Fu X."/>
            <person name="Pan Q."/>
            <person name="Wang Y."/>
            <person name="Lv Z."/>
            <person name="Lu X."/>
            <person name="Zhang F."/>
            <person name="Jiang W."/>
            <person name="Ma Y."/>
            <person name="Chen M."/>
            <person name="Hao X."/>
            <person name="Li L."/>
            <person name="Tang Y."/>
            <person name="Lv G."/>
            <person name="Zhou Y."/>
            <person name="Sun X."/>
            <person name="Brodelius P.E."/>
            <person name="Rose J.K.C."/>
            <person name="Tang K."/>
        </authorList>
    </citation>
    <scope>NUCLEOTIDE SEQUENCE [LARGE SCALE GENOMIC DNA]</scope>
    <source>
        <strain evidence="2">cv. Huhao1</strain>
        <tissue evidence="1">Leaf</tissue>
    </source>
</reference>
<organism evidence="1 2">
    <name type="scientific">Artemisia annua</name>
    <name type="common">Sweet wormwood</name>
    <dbReference type="NCBI Taxonomy" id="35608"/>
    <lineage>
        <taxon>Eukaryota</taxon>
        <taxon>Viridiplantae</taxon>
        <taxon>Streptophyta</taxon>
        <taxon>Embryophyta</taxon>
        <taxon>Tracheophyta</taxon>
        <taxon>Spermatophyta</taxon>
        <taxon>Magnoliopsida</taxon>
        <taxon>eudicotyledons</taxon>
        <taxon>Gunneridae</taxon>
        <taxon>Pentapetalae</taxon>
        <taxon>asterids</taxon>
        <taxon>campanulids</taxon>
        <taxon>Asterales</taxon>
        <taxon>Asteraceae</taxon>
        <taxon>Asteroideae</taxon>
        <taxon>Anthemideae</taxon>
        <taxon>Artemisiinae</taxon>
        <taxon>Artemisia</taxon>
    </lineage>
</organism>
<dbReference type="InterPro" id="IPR001611">
    <property type="entry name" value="Leu-rich_rpt"/>
</dbReference>
<dbReference type="EMBL" id="PKPP01006683">
    <property type="protein sequence ID" value="PWA55710.1"/>
    <property type="molecule type" value="Genomic_DNA"/>
</dbReference>
<protein>
    <submittedName>
        <fullName evidence="1">Uncharacterized protein</fullName>
    </submittedName>
</protein>
<dbReference type="Pfam" id="PF00560">
    <property type="entry name" value="LRR_1"/>
    <property type="match status" value="2"/>
</dbReference>
<dbReference type="SUPFAM" id="SSF52058">
    <property type="entry name" value="L domain-like"/>
    <property type="match status" value="1"/>
</dbReference>
<dbReference type="InterPro" id="IPR050994">
    <property type="entry name" value="At_inactive_RLKs"/>
</dbReference>
<dbReference type="PANTHER" id="PTHR48010:SF45">
    <property type="entry name" value="LEUCINE-RICH REPEAT PROTEIN, PLANT-TYPE-RELATED"/>
    <property type="match status" value="1"/>
</dbReference>
<name>A0A2U1M3C0_ARTAN</name>
<dbReference type="Proteomes" id="UP000245207">
    <property type="component" value="Unassembled WGS sequence"/>
</dbReference>